<dbReference type="Proteomes" id="UP001515480">
    <property type="component" value="Unassembled WGS sequence"/>
</dbReference>
<feature type="domain" description="GHMP kinase N-terminal" evidence="3">
    <location>
        <begin position="597"/>
        <end position="695"/>
    </location>
</feature>
<reference evidence="6 7" key="1">
    <citation type="journal article" date="2024" name="Science">
        <title>Giant polyketide synthase enzymes in the biosynthesis of giant marine polyether toxins.</title>
        <authorList>
            <person name="Fallon T.R."/>
            <person name="Shende V.V."/>
            <person name="Wierzbicki I.H."/>
            <person name="Pendleton A.L."/>
            <person name="Watervoot N.F."/>
            <person name="Auber R.P."/>
            <person name="Gonzalez D.J."/>
            <person name="Wisecaver J.H."/>
            <person name="Moore B.S."/>
        </authorList>
    </citation>
    <scope>NUCLEOTIDE SEQUENCE [LARGE SCALE GENOMIC DNA]</scope>
    <source>
        <strain evidence="6 7">12B1</strain>
    </source>
</reference>
<sequence>MVTVVYYVSGDDPSHATRAAEVTRHLLAAGHSVHVVTGAPHTFWSPAAEHLHFRDLTLDRGAILTPSLAVDFEASLRAYERLFAHAEETVEREARFLREVGAHVVAVDVAPLACTAARRACVRCVVVGHSTWDATFSPYVLRAGRHFRLLCERMAADYAHADLLLRLPGATPMPAFRRVEDVPLVVRAARGSRDEARHAYGVPPETTLVVCLLGGGAPLQLRDESLPAGWLCVLSAPPPHHRRLPPNFLAPRHAPHAAELLLAADVLLGTPSHAAASAAVARGTPFVCVRRPSTPPSLLRLLARHGLAHELLADDFAAGRWAARLAAAAATPPPPPPPPPRGGEVVANLLAREGGGQADCRLVKVEGRAGVAAWAWREEGEEGGGAAPAAEGGAAFAVVEGSEAYGEAAGEGLPDVRRFLAMLAALRDGRHGEGEPHEWAEAARCFRWGSGCADLFVARAPGRLDLMGGIADYSGSLVLQMPTKEACIVAMQRQPTVAPPSHVLEVMVRQAQELGDSALLRRLRAQQQAEGSSRAAAAASGGTLRIVSLGAAANGRAAAFELRLASLLGGGKGGAPLEYDAARRLFAGAPSTAWAAYVAGAMLVLAREKGVDFGSDGLSVLVRSDVPEGKGVSSSASVEVATMMALLQCYRAEVGAAVGGVPLGGREIGLLAQMVENRVVGAPCGVMDQMASLLGREGKLLALLCQPAEPLAHVDIPASLAVWGIDSGIRHAVSGADYGSVRVGAFMGYRLMERHEENEAQRQEASGKGGAPVRLGAGYLSNVLPSEFEQRFSAALPESLSGAEFLAQFPHGTGDSVTSVDGSAVYAVRQPAKHPVYEHFRVKAFAELLHGEPVAVGPFSRQVELLGELMFQSHQSYSACGLGTSGTDLIVELVRRAGITQGLYGAKITGGGSGGTVAVLGHVGASEAIDEVVAAYEQATGHTPHVFTGSSPGALAFGHLRLRPL</sequence>
<dbReference type="InterPro" id="IPR053205">
    <property type="entry name" value="GHMP_kinase_L-arabinokinase"/>
</dbReference>
<keyword evidence="2" id="KW-0067">ATP-binding</keyword>
<dbReference type="Gene3D" id="3.30.230.10">
    <property type="match status" value="1"/>
</dbReference>
<dbReference type="PANTHER" id="PTHR38134">
    <property type="entry name" value="SLR1395 PROTEIN"/>
    <property type="match status" value="1"/>
</dbReference>
<evidence type="ECO:0000259" key="4">
    <source>
        <dbReference type="Pfam" id="PF08544"/>
    </source>
</evidence>
<evidence type="ECO:0000259" key="5">
    <source>
        <dbReference type="Pfam" id="PF10509"/>
    </source>
</evidence>
<feature type="domain" description="Galactokinase N-terminal" evidence="5">
    <location>
        <begin position="453"/>
        <end position="493"/>
    </location>
</feature>
<dbReference type="Pfam" id="PF10509">
    <property type="entry name" value="GalKase_gal_bdg"/>
    <property type="match status" value="1"/>
</dbReference>
<dbReference type="InterPro" id="IPR014721">
    <property type="entry name" value="Ribsml_uS5_D2-typ_fold_subgr"/>
</dbReference>
<proteinExistence type="predicted"/>
<protein>
    <recommendedName>
        <fullName evidence="8">L-arabinokinase</fullName>
    </recommendedName>
</protein>
<dbReference type="PRINTS" id="PR00959">
    <property type="entry name" value="MEVGALKINASE"/>
</dbReference>
<dbReference type="EMBL" id="JBGBPQ010000015">
    <property type="protein sequence ID" value="KAL1510569.1"/>
    <property type="molecule type" value="Genomic_DNA"/>
</dbReference>
<evidence type="ECO:0008006" key="8">
    <source>
        <dbReference type="Google" id="ProtNLM"/>
    </source>
</evidence>
<comment type="caution">
    <text evidence="6">The sequence shown here is derived from an EMBL/GenBank/DDBJ whole genome shotgun (WGS) entry which is preliminary data.</text>
</comment>
<dbReference type="Pfam" id="PF08544">
    <property type="entry name" value="GHMP_kinases_C"/>
    <property type="match status" value="1"/>
</dbReference>
<evidence type="ECO:0000256" key="2">
    <source>
        <dbReference type="ARBA" id="ARBA00022840"/>
    </source>
</evidence>
<dbReference type="InterPro" id="IPR036554">
    <property type="entry name" value="GHMP_kinase_C_sf"/>
</dbReference>
<dbReference type="InterPro" id="IPR020568">
    <property type="entry name" value="Ribosomal_Su5_D2-typ_SF"/>
</dbReference>
<dbReference type="Pfam" id="PF00288">
    <property type="entry name" value="GHMP_kinases_N"/>
    <property type="match status" value="1"/>
</dbReference>
<keyword evidence="1" id="KW-0547">Nucleotide-binding</keyword>
<gene>
    <name evidence="6" type="ORF">AB1Y20_006870</name>
</gene>
<evidence type="ECO:0000313" key="6">
    <source>
        <dbReference type="EMBL" id="KAL1510569.1"/>
    </source>
</evidence>
<dbReference type="GO" id="GO:0005975">
    <property type="term" value="P:carbohydrate metabolic process"/>
    <property type="evidence" value="ECO:0007669"/>
    <property type="project" value="UniProtKB-ARBA"/>
</dbReference>
<evidence type="ECO:0000256" key="1">
    <source>
        <dbReference type="ARBA" id="ARBA00022741"/>
    </source>
</evidence>
<dbReference type="InterPro" id="IPR013750">
    <property type="entry name" value="GHMP_kinase_C_dom"/>
</dbReference>
<dbReference type="SUPFAM" id="SSF54211">
    <property type="entry name" value="Ribosomal protein S5 domain 2-like"/>
    <property type="match status" value="1"/>
</dbReference>
<dbReference type="SUPFAM" id="SSF55060">
    <property type="entry name" value="GHMP Kinase, C-terminal domain"/>
    <property type="match status" value="1"/>
</dbReference>
<evidence type="ECO:0000259" key="3">
    <source>
        <dbReference type="Pfam" id="PF00288"/>
    </source>
</evidence>
<feature type="domain" description="GHMP kinase C-terminal" evidence="4">
    <location>
        <begin position="862"/>
        <end position="937"/>
    </location>
</feature>
<dbReference type="InterPro" id="IPR019539">
    <property type="entry name" value="GalKase_N"/>
</dbReference>
<dbReference type="AlphaFoldDB" id="A0AB34J1L4"/>
<accession>A0AB34J1L4</accession>
<dbReference type="InterPro" id="IPR006204">
    <property type="entry name" value="GHMP_kinase_N_dom"/>
</dbReference>
<name>A0AB34J1L4_PRYPA</name>
<dbReference type="GO" id="GO:0005524">
    <property type="term" value="F:ATP binding"/>
    <property type="evidence" value="ECO:0007669"/>
    <property type="project" value="UniProtKB-KW"/>
</dbReference>
<evidence type="ECO:0000313" key="7">
    <source>
        <dbReference type="Proteomes" id="UP001515480"/>
    </source>
</evidence>
<organism evidence="6 7">
    <name type="scientific">Prymnesium parvum</name>
    <name type="common">Toxic golden alga</name>
    <dbReference type="NCBI Taxonomy" id="97485"/>
    <lineage>
        <taxon>Eukaryota</taxon>
        <taxon>Haptista</taxon>
        <taxon>Haptophyta</taxon>
        <taxon>Prymnesiophyceae</taxon>
        <taxon>Prymnesiales</taxon>
        <taxon>Prymnesiaceae</taxon>
        <taxon>Prymnesium</taxon>
    </lineage>
</organism>
<keyword evidence="7" id="KW-1185">Reference proteome</keyword>
<dbReference type="Gene3D" id="3.30.70.890">
    <property type="entry name" value="GHMP kinase, C-terminal domain"/>
    <property type="match status" value="1"/>
</dbReference>
<dbReference type="PANTHER" id="PTHR38134:SF2">
    <property type="entry name" value="GALACTOKINASE"/>
    <property type="match status" value="1"/>
</dbReference>